<dbReference type="Proteomes" id="UP001164064">
    <property type="component" value="Chromosome"/>
</dbReference>
<dbReference type="EMBL" id="CP089051">
    <property type="protein sequence ID" value="UYF70489.1"/>
    <property type="molecule type" value="Genomic_DNA"/>
</dbReference>
<evidence type="ECO:0008006" key="3">
    <source>
        <dbReference type="Google" id="ProtNLM"/>
    </source>
</evidence>
<organism evidence="1 2">
    <name type="scientific">Acinetobacter ursingii</name>
    <dbReference type="NCBI Taxonomy" id="108980"/>
    <lineage>
        <taxon>Bacteria</taxon>
        <taxon>Pseudomonadati</taxon>
        <taxon>Pseudomonadota</taxon>
        <taxon>Gammaproteobacteria</taxon>
        <taxon>Moraxellales</taxon>
        <taxon>Moraxellaceae</taxon>
        <taxon>Acinetobacter</taxon>
    </lineage>
</organism>
<evidence type="ECO:0000313" key="2">
    <source>
        <dbReference type="Proteomes" id="UP001164064"/>
    </source>
</evidence>
<dbReference type="AlphaFoldDB" id="A0AA46NME2"/>
<accession>A0AA46NME2</accession>
<dbReference type="RefSeq" id="WP_263512043.1">
    <property type="nucleotide sequence ID" value="NZ_CP089051.1"/>
</dbReference>
<gene>
    <name evidence="1" type="ORF">LSO60_09290</name>
</gene>
<protein>
    <recommendedName>
        <fullName evidence="3">Carbon storage regulator</fullName>
    </recommendedName>
</protein>
<proteinExistence type="predicted"/>
<sequence length="65" mass="7223">MGTLKLDLRVGETLYIGESKVQLEKKSGQSARLSINAHPNIKIEHKRMSAVVDSEENQTHGKHAL</sequence>
<reference evidence="1" key="1">
    <citation type="journal article" date="2022" name="J Glob Antimicrob Resist">
        <title>Comparative analysis of IMP-4- and OXA-58-containing plasmids of three carbapenemase-producing Acinetobacter ursingii strains in the Netherlands.</title>
        <authorList>
            <person name="Hendrickx A.P.A."/>
            <person name="Schade R.P."/>
            <person name="Landman F."/>
            <person name="Bosch T."/>
            <person name="Schouls L.M."/>
            <person name="van Dijk K."/>
        </authorList>
    </citation>
    <scope>NUCLEOTIDE SEQUENCE</scope>
    <source>
        <strain evidence="1">RIVM_C010559</strain>
    </source>
</reference>
<name>A0AA46NME2_9GAMM</name>
<evidence type="ECO:0000313" key="1">
    <source>
        <dbReference type="EMBL" id="UYF70489.1"/>
    </source>
</evidence>